<feature type="region of interest" description="Disordered" evidence="2">
    <location>
        <begin position="1230"/>
        <end position="1272"/>
    </location>
</feature>
<name>A0A317SH17_9PEZI</name>
<gene>
    <name evidence="3" type="ORF">C7212DRAFT_348110</name>
</gene>
<evidence type="ECO:0000256" key="1">
    <source>
        <dbReference type="SAM" id="Coils"/>
    </source>
</evidence>
<feature type="compositionally biased region" description="Gly residues" evidence="2">
    <location>
        <begin position="1230"/>
        <end position="1248"/>
    </location>
</feature>
<feature type="region of interest" description="Disordered" evidence="2">
    <location>
        <begin position="316"/>
        <end position="412"/>
    </location>
</feature>
<sequence>MSDTTVRQRGARIRAAAAAAPAPATKAQLESQVESLKNKTEVMSSERVALDATLAQQEAQLKDLSGVAANYERVQKENEGLNGTIARLDRLLLQREDEERGVNFPDGDRAKWFRNVAELLRAKNRLVRSIEDLLIDDAKTRGLDVNMGRATVMRMLEMEEVKESSEEINASLETTAPVCEKRTLGPAICGALFAVRKIAKITSLGAMGSGPLTLHAPSGPFDRSELCADERRRIKSLRLDVAELNGEIRVMRIERKGIEEENMILRNLYIDLREDQAETYDQILQLTGRPWKPNPPGALPKGKSFVRTVGAIEQIKGDRDTAEEERRAREEAYAAMNDAEKQEFDRRELEERRRADDVAALARSRKRAPATARAAGAGETGGDGGAKAATGDTGGAGDTGGEEAQGGESRQAEARLIEAQQRIVEMGEELAQQQQDCEDEKRRMLEDAERNDQDHEEDKDRLREQIRRDHERCEREKRVLRERIASMRAEIDRLAIASRLYEQQTAGLGQATARAPHLEGIHLEFERAVNESTALRGQLERLQLRVGLLERTTSAEDMTRYEAIASGVEQMRELMSCDEVRTELNQNRVLLERSLSTQQSLGHAMRGLMNYVLSVRTPGVDGALRPPTAALQAVGRMQSDFQEHERRWAGAEQGATTNAMLRRKLRKTIARAASLRVEEIEDITAENDALRAQLAANNSIVDLQRWRTVNKEIEIIESEMLEAGPHPLASPRDLLRLARLRTERLRMMPSPELRQFAISLQKEAIPAIHDLPDDYFFRQWNDLYDNVRAWCTTYYSFQDHSTLISYDSLVGGVQLLGFYLRDVLLHRDYVPQFLNNPSGTIPTGRADVATAIVFRILVEEIFEPIRFIIGLRFTDATQRWKFKKQYKIAFEVRDMSNNAYQPRFQDKESFLERKRKQDITGYPYPDIDEGGLPPRKRIKSSLQKFNFLRTFEDDEPVGTSRDNDGNSPCMIQDLYYTKLKLSDDIILNTSRAKFMRTIFSLSTDPTNPQFKEMRSNVSNLIIDTLNPLGHTRIPGRPAVPRSFNPDGTVAKAATEAVPEVRDATWRANPRIHKASLWDIIKRAYDLAIMMRCQRTNIHPLMHDLPSMMSFDHRHFTIVNYPENVTPVERASMDAWFARSSPGPVVVGCARKPICEVLPALLRRGDPELGNYSWRDRVVIAKSKVYVGGPDSRESFQLEPQSNFLYSIAEYPFATDPDLTAVPSGDAGGGGGGGIAGGDGGGAAAGGGARAVKTGRGGRRARAWGGSSEEAEG</sequence>
<feature type="coiled-coil region" evidence="1">
    <location>
        <begin position="227"/>
        <end position="261"/>
    </location>
</feature>
<dbReference type="STRING" id="42249.A0A317SH17"/>
<keyword evidence="4" id="KW-1185">Reference proteome</keyword>
<evidence type="ECO:0000256" key="2">
    <source>
        <dbReference type="SAM" id="MobiDB-lite"/>
    </source>
</evidence>
<evidence type="ECO:0000313" key="4">
    <source>
        <dbReference type="Proteomes" id="UP000246991"/>
    </source>
</evidence>
<dbReference type="AlphaFoldDB" id="A0A317SH17"/>
<proteinExistence type="predicted"/>
<comment type="caution">
    <text evidence="3">The sequence shown here is derived from an EMBL/GenBank/DDBJ whole genome shotgun (WGS) entry which is preliminary data.</text>
</comment>
<dbReference type="Proteomes" id="UP000246991">
    <property type="component" value="Unassembled WGS sequence"/>
</dbReference>
<evidence type="ECO:0000313" key="3">
    <source>
        <dbReference type="EMBL" id="PWW72491.1"/>
    </source>
</evidence>
<organism evidence="3 4">
    <name type="scientific">Tuber magnatum</name>
    <name type="common">white Piedmont truffle</name>
    <dbReference type="NCBI Taxonomy" id="42249"/>
    <lineage>
        <taxon>Eukaryota</taxon>
        <taxon>Fungi</taxon>
        <taxon>Dikarya</taxon>
        <taxon>Ascomycota</taxon>
        <taxon>Pezizomycotina</taxon>
        <taxon>Pezizomycetes</taxon>
        <taxon>Pezizales</taxon>
        <taxon>Tuberaceae</taxon>
        <taxon>Tuber</taxon>
    </lineage>
</organism>
<feature type="compositionally biased region" description="Low complexity" evidence="2">
    <location>
        <begin position="15"/>
        <end position="24"/>
    </location>
</feature>
<feature type="compositionally biased region" description="Basic and acidic residues" evidence="2">
    <location>
        <begin position="316"/>
        <end position="357"/>
    </location>
</feature>
<dbReference type="EMBL" id="PYWC01000105">
    <property type="protein sequence ID" value="PWW72491.1"/>
    <property type="molecule type" value="Genomic_DNA"/>
</dbReference>
<feature type="region of interest" description="Disordered" evidence="2">
    <location>
        <begin position="1"/>
        <end position="31"/>
    </location>
</feature>
<accession>A0A317SH17</accession>
<reference evidence="3 4" key="1">
    <citation type="submission" date="2018-03" db="EMBL/GenBank/DDBJ databases">
        <title>Genomes of Pezizomycetes fungi and the evolution of truffles.</title>
        <authorList>
            <person name="Murat C."/>
            <person name="Payen T."/>
            <person name="Noel B."/>
            <person name="Kuo A."/>
            <person name="Martin F.M."/>
        </authorList>
    </citation>
    <scope>NUCLEOTIDE SEQUENCE [LARGE SCALE GENOMIC DNA]</scope>
    <source>
        <strain evidence="3">091103-1</strain>
    </source>
</reference>
<keyword evidence="1" id="KW-0175">Coiled coil</keyword>
<protein>
    <submittedName>
        <fullName evidence="3">Uncharacterized protein</fullName>
    </submittedName>
</protein>
<dbReference type="OrthoDB" id="10383141at2759"/>